<evidence type="ECO:0000256" key="7">
    <source>
        <dbReference type="ARBA" id="ARBA00023242"/>
    </source>
</evidence>
<evidence type="ECO:0000256" key="2">
    <source>
        <dbReference type="ARBA" id="ARBA00022723"/>
    </source>
</evidence>
<dbReference type="Gene3D" id="4.10.240.10">
    <property type="entry name" value="Zn(2)-C6 fungal-type DNA-binding domain"/>
    <property type="match status" value="1"/>
</dbReference>
<feature type="domain" description="Zn(2)-C6 fungal-type" evidence="9">
    <location>
        <begin position="28"/>
        <end position="58"/>
    </location>
</feature>
<evidence type="ECO:0000256" key="4">
    <source>
        <dbReference type="ARBA" id="ARBA00023015"/>
    </source>
</evidence>
<dbReference type="OrthoDB" id="4151048at2759"/>
<evidence type="ECO:0000256" key="6">
    <source>
        <dbReference type="ARBA" id="ARBA00023163"/>
    </source>
</evidence>
<dbReference type="OMA" id="FWCFQFL"/>
<feature type="compositionally biased region" description="Acidic residues" evidence="8">
    <location>
        <begin position="684"/>
        <end position="701"/>
    </location>
</feature>
<evidence type="ECO:0000313" key="10">
    <source>
        <dbReference type="EMBL" id="SCW00936.1"/>
    </source>
</evidence>
<dbReference type="GO" id="GO:0000981">
    <property type="term" value="F:DNA-binding transcription factor activity, RNA polymerase II-specific"/>
    <property type="evidence" value="ECO:0007669"/>
    <property type="project" value="InterPro"/>
</dbReference>
<keyword evidence="7" id="KW-0539">Nucleus</keyword>
<proteinExistence type="predicted"/>
<comment type="subcellular location">
    <subcellularLocation>
        <location evidence="1">Nucleus</location>
    </subcellularLocation>
</comment>
<evidence type="ECO:0000313" key="11">
    <source>
        <dbReference type="Proteomes" id="UP000190831"/>
    </source>
</evidence>
<dbReference type="SUPFAM" id="SSF57701">
    <property type="entry name" value="Zn2/Cys6 DNA-binding domain"/>
    <property type="match status" value="1"/>
</dbReference>
<organism evidence="10 11">
    <name type="scientific">Lachancea fermentati</name>
    <name type="common">Zygosaccharomyces fermentati</name>
    <dbReference type="NCBI Taxonomy" id="4955"/>
    <lineage>
        <taxon>Eukaryota</taxon>
        <taxon>Fungi</taxon>
        <taxon>Dikarya</taxon>
        <taxon>Ascomycota</taxon>
        <taxon>Saccharomycotina</taxon>
        <taxon>Saccharomycetes</taxon>
        <taxon>Saccharomycetales</taxon>
        <taxon>Saccharomycetaceae</taxon>
        <taxon>Lachancea</taxon>
    </lineage>
</organism>
<reference evidence="10 11" key="1">
    <citation type="submission" date="2016-03" db="EMBL/GenBank/DDBJ databases">
        <authorList>
            <person name="Devillers H."/>
        </authorList>
    </citation>
    <scope>NUCLEOTIDE SEQUENCE [LARGE SCALE GENOMIC DNA]</scope>
    <source>
        <strain evidence="10">CBS 6772</strain>
    </source>
</reference>
<dbReference type="GO" id="GO:0045944">
    <property type="term" value="P:positive regulation of transcription by RNA polymerase II"/>
    <property type="evidence" value="ECO:0007669"/>
    <property type="project" value="TreeGrafter"/>
</dbReference>
<dbReference type="AlphaFoldDB" id="A0A1G4MAR2"/>
<name>A0A1G4MAR2_LACFM</name>
<dbReference type="CDD" id="cd12148">
    <property type="entry name" value="fungal_TF_MHR"/>
    <property type="match status" value="1"/>
</dbReference>
<dbReference type="Proteomes" id="UP000190831">
    <property type="component" value="Chromosome D"/>
</dbReference>
<feature type="region of interest" description="Disordered" evidence="8">
    <location>
        <begin position="788"/>
        <end position="840"/>
    </location>
</feature>
<dbReference type="GO" id="GO:0008270">
    <property type="term" value="F:zinc ion binding"/>
    <property type="evidence" value="ECO:0007669"/>
    <property type="project" value="InterPro"/>
</dbReference>
<keyword evidence="11" id="KW-1185">Reference proteome</keyword>
<evidence type="ECO:0000256" key="5">
    <source>
        <dbReference type="ARBA" id="ARBA00023125"/>
    </source>
</evidence>
<dbReference type="InterPro" id="IPR001138">
    <property type="entry name" value="Zn2Cys6_DnaBD"/>
</dbReference>
<dbReference type="CDD" id="cd00067">
    <property type="entry name" value="GAL4"/>
    <property type="match status" value="1"/>
</dbReference>
<dbReference type="GO" id="GO:0043565">
    <property type="term" value="F:sequence-specific DNA binding"/>
    <property type="evidence" value="ECO:0007669"/>
    <property type="project" value="TreeGrafter"/>
</dbReference>
<dbReference type="InterPro" id="IPR036864">
    <property type="entry name" value="Zn2-C6_fun-type_DNA-bd_sf"/>
</dbReference>
<keyword evidence="3" id="KW-0862">Zinc</keyword>
<dbReference type="GO" id="GO:0005634">
    <property type="term" value="C:nucleus"/>
    <property type="evidence" value="ECO:0007669"/>
    <property type="project" value="UniProtKB-SubCell"/>
</dbReference>
<dbReference type="PANTHER" id="PTHR47782">
    <property type="entry name" value="ZN(II)2CYS6 TRANSCRIPTION FACTOR (EUROFUNG)-RELATED"/>
    <property type="match status" value="1"/>
</dbReference>
<sequence length="840" mass="95150">MGKRKYGNPSSPKDSQLLLSDQIRSSQACDRCRLKKIKCDGLKPSCTSCKKVGFHCQTSDKLTRRGFPRGYTEMLEREVIKLQRQLNLVDEDGNTIAPGSREVSSAAATSVSVATHGADLDVNHKSHHGPRLPFVNDTFHYYSNYVGPDERYIGNATWNLLTDTVSVLSHNAIPDEDAWLRSYLVQQFQLTHNYLPAVLLSKYHGDSAFTRKRVSRGITEFFRIGMSLVPILSSPEWEKDLMDVFDTTAHPTTVLALLLVIQRQWLCFSDDKLFVATKIVCTNSTRSLRNLQCMLLASYYFMGTPGSAVLGNASTSAYSSELLRLCFAEVVNMGIFINSRRLIPVSSQQSLNHTERLITFWCFQFLDSWWTLIQGTPKYNFTLDEFQPPTVSSLQIPRFKPFGLLVDFVVGSLDGCNFLHALSQGGASQLVLVLESFRKILIQYSLYHRLEDHEPYKLPNLVTNVETPQAAEIQLTLYYLVMRFFTDTKASQSSEKPSVFVEETAYEILTLYYLVLVNQGDPKAQLPQQLQVLHVLPCGNLDMIRLCLETLLAWAMSPQDQESDAQLNWQFEKYQSIVAAWCGLWYQDEPEDELLGKLQLLFKFNISIPLERHNFNLDMLKYLNSMKSHAGRPLILRPPANAAAEVIDPFDMFNTGDVPSTLPTSQHINALFNPQLSQETTLGQEEDDGYAEDDDEDEDTPLEIPFSKKRHPTMRTQSIQESILPQRSGSLFEQRHNKPAVRRKSDMVVAGSDHIILNNTEPVLGSSSKKRKLGQNNSMANAEHYSLVQGEQRTPPQVETPRSLVEMLDLPVQEEKETTSTRKDDDASHHRIAINQDSID</sequence>
<dbReference type="PANTHER" id="PTHR47782:SF10">
    <property type="entry name" value="PROTEIN SIP4"/>
    <property type="match status" value="1"/>
</dbReference>
<dbReference type="EMBL" id="LT598492">
    <property type="protein sequence ID" value="SCW00936.1"/>
    <property type="molecule type" value="Genomic_DNA"/>
</dbReference>
<feature type="compositionally biased region" description="Basic and acidic residues" evidence="8">
    <location>
        <begin position="813"/>
        <end position="829"/>
    </location>
</feature>
<evidence type="ECO:0000256" key="1">
    <source>
        <dbReference type="ARBA" id="ARBA00004123"/>
    </source>
</evidence>
<dbReference type="PROSITE" id="PS00463">
    <property type="entry name" value="ZN2_CY6_FUNGAL_1"/>
    <property type="match status" value="1"/>
</dbReference>
<keyword evidence="2" id="KW-0479">Metal-binding</keyword>
<dbReference type="Pfam" id="PF00172">
    <property type="entry name" value="Zn_clus"/>
    <property type="match status" value="1"/>
</dbReference>
<accession>A0A1G4MAR2</accession>
<feature type="region of interest" description="Disordered" evidence="8">
    <location>
        <begin position="675"/>
        <end position="705"/>
    </location>
</feature>
<evidence type="ECO:0000256" key="8">
    <source>
        <dbReference type="SAM" id="MobiDB-lite"/>
    </source>
</evidence>
<evidence type="ECO:0000256" key="3">
    <source>
        <dbReference type="ARBA" id="ARBA00022833"/>
    </source>
</evidence>
<keyword evidence="5" id="KW-0238">DNA-binding</keyword>
<gene>
    <name evidence="10" type="ORF">LAFE_0D01420G</name>
</gene>
<evidence type="ECO:0000259" key="9">
    <source>
        <dbReference type="PROSITE" id="PS50048"/>
    </source>
</evidence>
<keyword evidence="4" id="KW-0805">Transcription regulation</keyword>
<dbReference type="SMART" id="SM00066">
    <property type="entry name" value="GAL4"/>
    <property type="match status" value="1"/>
</dbReference>
<keyword evidence="6" id="KW-0804">Transcription</keyword>
<protein>
    <submittedName>
        <fullName evidence="10">LAFE_0D01420g1_1</fullName>
    </submittedName>
</protein>
<dbReference type="InterPro" id="IPR052202">
    <property type="entry name" value="Yeast_MetPath_Reg"/>
</dbReference>
<dbReference type="PROSITE" id="PS50048">
    <property type="entry name" value="ZN2_CY6_FUNGAL_2"/>
    <property type="match status" value="1"/>
</dbReference>